<evidence type="ECO:0000256" key="10">
    <source>
        <dbReference type="ARBA" id="ARBA00034103"/>
    </source>
</evidence>
<dbReference type="PROSITE" id="PS51073">
    <property type="entry name" value="RPEL"/>
    <property type="match status" value="3"/>
</dbReference>
<keyword evidence="8" id="KW-0539">Nucleus</keyword>
<feature type="region of interest" description="Disordered" evidence="13">
    <location>
        <begin position="1"/>
        <end position="23"/>
    </location>
</feature>
<evidence type="ECO:0000256" key="12">
    <source>
        <dbReference type="RuleBase" id="RU301113"/>
    </source>
</evidence>
<evidence type="ECO:0000256" key="1">
    <source>
        <dbReference type="ARBA" id="ARBA00004123"/>
    </source>
</evidence>
<reference evidence="15" key="1">
    <citation type="submission" date="2013-03" db="EMBL/GenBank/DDBJ databases">
        <authorList>
            <person name="Jeffery W."/>
            <person name="Warren W."/>
            <person name="Wilson R.K."/>
        </authorList>
    </citation>
    <scope>NUCLEOTIDE SEQUENCE</scope>
    <source>
        <strain evidence="15">female</strain>
    </source>
</reference>
<name>W5KP92_ASTMX</name>
<evidence type="ECO:0000256" key="13">
    <source>
        <dbReference type="SAM" id="MobiDB-lite"/>
    </source>
</evidence>
<evidence type="ECO:0000256" key="7">
    <source>
        <dbReference type="ARBA" id="ARBA00023203"/>
    </source>
</evidence>
<dbReference type="Bgee" id="ENSAMXG00000042270">
    <property type="expression patterns" value="Expressed in camera-type eye and 12 other cell types or tissues"/>
</dbReference>
<keyword evidence="4" id="KW-0963">Cytoplasm</keyword>
<keyword evidence="6" id="KW-0770">Synapse</keyword>
<dbReference type="InterPro" id="IPR004018">
    <property type="entry name" value="RPEL_repeat"/>
</dbReference>
<feature type="region of interest" description="Disordered" evidence="13">
    <location>
        <begin position="366"/>
        <end position="385"/>
    </location>
</feature>
<dbReference type="PANTHER" id="PTHR12751">
    <property type="entry name" value="PHOSPHATASE AND ACTIN REGULATOR PHACTR"/>
    <property type="match status" value="1"/>
</dbReference>
<feature type="compositionally biased region" description="Acidic residues" evidence="13">
    <location>
        <begin position="366"/>
        <end position="382"/>
    </location>
</feature>
<keyword evidence="9" id="KW-0650">Protein phosphatase inhibitor</keyword>
<keyword evidence="5 12" id="KW-0677">Repeat</keyword>
<reference evidence="15" key="2">
    <citation type="journal article" date="2014" name="Nat. Commun.">
        <title>The cavefish genome reveals candidate genes for eye loss.</title>
        <authorList>
            <person name="McGaugh S.E."/>
            <person name="Gross J.B."/>
            <person name="Aken B."/>
            <person name="Blin M."/>
            <person name="Borowsky R."/>
            <person name="Chalopin D."/>
            <person name="Hinaux H."/>
            <person name="Jeffery W.R."/>
            <person name="Keene A."/>
            <person name="Ma L."/>
            <person name="Minx P."/>
            <person name="Murphy D."/>
            <person name="O'Quin K.E."/>
            <person name="Retaux S."/>
            <person name="Rohner N."/>
            <person name="Searle S.M."/>
            <person name="Stahl B.A."/>
            <person name="Tabin C."/>
            <person name="Volff J.N."/>
            <person name="Yoshizawa M."/>
            <person name="Warren W.C."/>
        </authorList>
    </citation>
    <scope>NUCLEOTIDE SEQUENCE [LARGE SCALE GENOMIC DNA]</scope>
    <source>
        <strain evidence="15">female</strain>
    </source>
</reference>
<evidence type="ECO:0000256" key="5">
    <source>
        <dbReference type="ARBA" id="ARBA00022737"/>
    </source>
</evidence>
<comment type="subcellular location">
    <subcellularLocation>
        <location evidence="2">Cytoplasm</location>
    </subcellularLocation>
    <subcellularLocation>
        <location evidence="1">Nucleus</location>
    </subcellularLocation>
    <subcellularLocation>
        <location evidence="10">Synapse</location>
    </subcellularLocation>
</comment>
<dbReference type="Gene3D" id="6.10.140.2130">
    <property type="match status" value="1"/>
</dbReference>
<dbReference type="GO" id="GO:0045202">
    <property type="term" value="C:synapse"/>
    <property type="evidence" value="ECO:0007669"/>
    <property type="project" value="UniProtKB-SubCell"/>
</dbReference>
<dbReference type="Proteomes" id="UP000018467">
    <property type="component" value="Unassembled WGS sequence"/>
</dbReference>
<comment type="subunit">
    <text evidence="12">Binds PPP1CA and actin.</text>
</comment>
<feature type="repeat" description="RPEL" evidence="11">
    <location>
        <begin position="434"/>
        <end position="459"/>
    </location>
</feature>
<evidence type="ECO:0000256" key="2">
    <source>
        <dbReference type="ARBA" id="ARBA00004496"/>
    </source>
</evidence>
<dbReference type="Pfam" id="PF02755">
    <property type="entry name" value="RPEL"/>
    <property type="match status" value="3"/>
</dbReference>
<reference evidence="14" key="4">
    <citation type="submission" date="2025-09" db="UniProtKB">
        <authorList>
            <consortium name="Ensembl"/>
        </authorList>
    </citation>
    <scope>IDENTIFICATION</scope>
</reference>
<organism evidence="14 15">
    <name type="scientific">Astyanax mexicanus</name>
    <name type="common">Blind cave fish</name>
    <name type="synonym">Astyanax fasciatus mexicanus</name>
    <dbReference type="NCBI Taxonomy" id="7994"/>
    <lineage>
        <taxon>Eukaryota</taxon>
        <taxon>Metazoa</taxon>
        <taxon>Chordata</taxon>
        <taxon>Craniata</taxon>
        <taxon>Vertebrata</taxon>
        <taxon>Euteleostomi</taxon>
        <taxon>Actinopterygii</taxon>
        <taxon>Neopterygii</taxon>
        <taxon>Teleostei</taxon>
        <taxon>Ostariophysi</taxon>
        <taxon>Characiformes</taxon>
        <taxon>Characoidei</taxon>
        <taxon>Acestrorhamphidae</taxon>
        <taxon>Acestrorhamphinae</taxon>
        <taxon>Astyanax</taxon>
    </lineage>
</organism>
<dbReference type="GO" id="GO:0005737">
    <property type="term" value="C:cytoplasm"/>
    <property type="evidence" value="ECO:0007669"/>
    <property type="project" value="UniProtKB-SubCell"/>
</dbReference>
<dbReference type="GO" id="GO:0043149">
    <property type="term" value="P:stress fiber assembly"/>
    <property type="evidence" value="ECO:0007669"/>
    <property type="project" value="TreeGrafter"/>
</dbReference>
<protein>
    <recommendedName>
        <fullName evidence="12">Phosphatase and actin regulator</fullName>
    </recommendedName>
</protein>
<dbReference type="HOGENOM" id="CLU_015753_3_0_1"/>
<proteinExistence type="inferred from homology"/>
<keyword evidence="15" id="KW-1185">Reference proteome</keyword>
<dbReference type="SMART" id="SM00707">
    <property type="entry name" value="RPEL"/>
    <property type="match status" value="3"/>
</dbReference>
<evidence type="ECO:0000256" key="11">
    <source>
        <dbReference type="PROSITE-ProRule" id="PRU00401"/>
    </source>
</evidence>
<dbReference type="OrthoDB" id="5563016at2759"/>
<evidence type="ECO:0000256" key="9">
    <source>
        <dbReference type="ARBA" id="ARBA00023272"/>
    </source>
</evidence>
<feature type="repeat" description="RPEL" evidence="11">
    <location>
        <begin position="396"/>
        <end position="421"/>
    </location>
</feature>
<evidence type="ECO:0000256" key="6">
    <source>
        <dbReference type="ARBA" id="ARBA00023018"/>
    </source>
</evidence>
<evidence type="ECO:0000256" key="8">
    <source>
        <dbReference type="ARBA" id="ARBA00023242"/>
    </source>
</evidence>
<dbReference type="GeneTree" id="ENSGT00940000155842"/>
<evidence type="ECO:0000313" key="15">
    <source>
        <dbReference type="Proteomes" id="UP000018467"/>
    </source>
</evidence>
<sequence>MAGCPEDAADRRPVRRGRSKSDTPYLSEGRLAFSLRTAEDVERLAAMRSESLVPGTHTPPIRRRSKFATLGRLFKPWKWRKKKSEKFKQTSAALEREMSARQTREELIKRGVLKEIFEKGGLIDLHSLCFVQIIGSDVNYRGRMCSLSISFFLFFPAATIEFRASMEGGICPQDPSMKSSMVLPVKKSVAFPGDLQENHINPAKAPLFPKQPPALPPKPFPRLSNHKPCQPLKLSCGQGKLSPPLPPKKVMICVPSGGLEPPVSTPSPLASYPQKCAPMMHHGGLGGHHGHPHQLQYGGVPSRIIEELNKTLALTMQRLESSALHSQCGLLDVRPVPTVVIDCEDDKENMPDESDYEDLPSMYKDELEEEDEDEDDEEDDDSLFTSSLARKVLRKDSLAIKLSNRPSKRELEEKNILPMQTDEERHESRQQIGTKLTRRLSQRPTAEELEQRNILKRDQRPTVEELRQAKILIHFCDYVEVADAQDYDRRADKPWTRLTAADKAAIRKELNDYKSNEMEVHESSRHLTRFHRP</sequence>
<evidence type="ECO:0000313" key="14">
    <source>
        <dbReference type="Ensembl" id="ENSAMXP00000009404.2"/>
    </source>
</evidence>
<comment type="similarity">
    <text evidence="3 12">Belongs to the phosphatase and actin regulator family.</text>
</comment>
<dbReference type="eggNOG" id="KOG4339">
    <property type="taxonomic scope" value="Eukaryota"/>
</dbReference>
<dbReference type="GO" id="GO:0048870">
    <property type="term" value="P:cell motility"/>
    <property type="evidence" value="ECO:0007669"/>
    <property type="project" value="TreeGrafter"/>
</dbReference>
<dbReference type="GO" id="GO:0004864">
    <property type="term" value="F:protein phosphatase inhibitor activity"/>
    <property type="evidence" value="ECO:0007669"/>
    <property type="project" value="UniProtKB-UniRule"/>
</dbReference>
<dbReference type="Ensembl" id="ENSAMXT00000009404.2">
    <property type="protein sequence ID" value="ENSAMXP00000009404.2"/>
    <property type="gene ID" value="ENSAMXG00000042270.1"/>
</dbReference>
<dbReference type="GO" id="GO:0003779">
    <property type="term" value="F:actin binding"/>
    <property type="evidence" value="ECO:0007669"/>
    <property type="project" value="UniProtKB-KW"/>
</dbReference>
<accession>W5KP92</accession>
<dbReference type="PANTHER" id="PTHR12751:SF6">
    <property type="entry name" value="PHOSPHATASE AND ACTIN REGULATOR 1"/>
    <property type="match status" value="1"/>
</dbReference>
<dbReference type="GO" id="GO:0005634">
    <property type="term" value="C:nucleus"/>
    <property type="evidence" value="ECO:0007669"/>
    <property type="project" value="UniProtKB-SubCell"/>
</dbReference>
<keyword evidence="7 12" id="KW-0009">Actin-binding</keyword>
<dbReference type="AlphaFoldDB" id="W5KP92"/>
<feature type="region of interest" description="Disordered" evidence="13">
    <location>
        <begin position="411"/>
        <end position="433"/>
    </location>
</feature>
<reference evidence="14" key="3">
    <citation type="submission" date="2025-08" db="UniProtKB">
        <authorList>
            <consortium name="Ensembl"/>
        </authorList>
    </citation>
    <scope>IDENTIFICATION</scope>
</reference>
<evidence type="ECO:0000256" key="3">
    <source>
        <dbReference type="ARBA" id="ARBA00009795"/>
    </source>
</evidence>
<feature type="repeat" description="RPEL" evidence="11">
    <location>
        <begin position="92"/>
        <end position="117"/>
    </location>
</feature>
<dbReference type="Gene3D" id="6.10.140.1750">
    <property type="match status" value="1"/>
</dbReference>
<evidence type="ECO:0000256" key="4">
    <source>
        <dbReference type="ARBA" id="ARBA00022490"/>
    </source>
</evidence>